<evidence type="ECO:0000313" key="2">
    <source>
        <dbReference type="Proteomes" id="UP000009286"/>
    </source>
</evidence>
<dbReference type="PANTHER" id="PTHR38767:SF1">
    <property type="entry name" value="DNA POLYMERASE III SUBUNIT CHI"/>
    <property type="match status" value="1"/>
</dbReference>
<reference evidence="1 2" key="1">
    <citation type="journal article" date="2011" name="BMC Genomics">
        <title>Genomic insights into an obligate epibiotic bacterial predator: Micavibrio aeruginosavorus ARL-13.</title>
        <authorList>
            <person name="Wang Z."/>
            <person name="Kadouri D."/>
            <person name="Wu M."/>
        </authorList>
    </citation>
    <scope>NUCLEOTIDE SEQUENCE [LARGE SCALE GENOMIC DNA]</scope>
    <source>
        <strain evidence="1 2">ARL-13</strain>
    </source>
</reference>
<accession>G2KP24</accession>
<dbReference type="STRING" id="856793.MICA_186"/>
<keyword evidence="2" id="KW-1185">Reference proteome</keyword>
<organism evidence="1 2">
    <name type="scientific">Micavibrio aeruginosavorus (strain ARL-13)</name>
    <dbReference type="NCBI Taxonomy" id="856793"/>
    <lineage>
        <taxon>Bacteria</taxon>
        <taxon>Pseudomonadati</taxon>
        <taxon>Bdellovibrionota</taxon>
        <taxon>Bdellovibrionia</taxon>
        <taxon>Bdellovibrionales</taxon>
        <taxon>Pseudobdellovibrionaceae</taxon>
        <taxon>Micavibrio</taxon>
    </lineage>
</organism>
<sequence length="149" mass="16577">MSEIRFYHLQTQDLGQALPQVLTKAIAGGKRVVIRLPNDDIAEKMAAHLWTYNPDSFLPHGTKKDGFAEDQPIYITAGNDNPNKADLLITGMGVAPDDVDHFALVCEFLDGHDDAQIAAARQRWKTYKDAGHAITYWQQTPTGGWEQKA</sequence>
<dbReference type="GO" id="GO:0003677">
    <property type="term" value="F:DNA binding"/>
    <property type="evidence" value="ECO:0007669"/>
    <property type="project" value="InterPro"/>
</dbReference>
<dbReference type="eggNOG" id="COG2927">
    <property type="taxonomic scope" value="Bacteria"/>
</dbReference>
<evidence type="ECO:0000313" key="1">
    <source>
        <dbReference type="EMBL" id="AEP08532.1"/>
    </source>
</evidence>
<name>G2KP24_MICAA</name>
<dbReference type="EMBL" id="CP002382">
    <property type="protein sequence ID" value="AEP08532.1"/>
    <property type="molecule type" value="Genomic_DNA"/>
</dbReference>
<proteinExistence type="predicted"/>
<dbReference type="Pfam" id="PF04364">
    <property type="entry name" value="DNA_pol3_chi"/>
    <property type="match status" value="1"/>
</dbReference>
<dbReference type="GO" id="GO:0006260">
    <property type="term" value="P:DNA replication"/>
    <property type="evidence" value="ECO:0007669"/>
    <property type="project" value="InterPro"/>
</dbReference>
<dbReference type="RefSeq" id="WP_014101755.1">
    <property type="nucleotide sequence ID" value="NC_016026.1"/>
</dbReference>
<dbReference type="SUPFAM" id="SSF102400">
    <property type="entry name" value="DNA polymerase III chi subunit"/>
    <property type="match status" value="1"/>
</dbReference>
<protein>
    <submittedName>
        <fullName evidence="1">DNA polymerase III chi subunit, HolC family protein</fullName>
    </submittedName>
</protein>
<dbReference type="Proteomes" id="UP000009286">
    <property type="component" value="Chromosome"/>
</dbReference>
<dbReference type="OrthoDB" id="9795973at2"/>
<dbReference type="InterPro" id="IPR036768">
    <property type="entry name" value="PolIII_chi_sf"/>
</dbReference>
<dbReference type="KEGG" id="mai:MICA_186"/>
<dbReference type="GO" id="GO:0032298">
    <property type="term" value="P:positive regulation of DNA-templated DNA replication initiation"/>
    <property type="evidence" value="ECO:0007669"/>
    <property type="project" value="TreeGrafter"/>
</dbReference>
<dbReference type="AlphaFoldDB" id="G2KP24"/>
<gene>
    <name evidence="1" type="ordered locus">MICA_186</name>
</gene>
<dbReference type="Gene3D" id="3.40.50.10110">
    <property type="entry name" value="DNA polymerase III subunit chi"/>
    <property type="match status" value="1"/>
</dbReference>
<dbReference type="PANTHER" id="PTHR38767">
    <property type="entry name" value="DNA POLYMERASE III SUBUNIT CHI"/>
    <property type="match status" value="1"/>
</dbReference>
<dbReference type="HOGENOM" id="CLU_131584_4_0_5"/>
<dbReference type="GO" id="GO:0003887">
    <property type="term" value="F:DNA-directed DNA polymerase activity"/>
    <property type="evidence" value="ECO:0007669"/>
    <property type="project" value="InterPro"/>
</dbReference>
<dbReference type="InterPro" id="IPR007459">
    <property type="entry name" value="DNA_pol3_chi"/>
</dbReference>
<dbReference type="NCBIfam" id="NF004347">
    <property type="entry name" value="PRK05728.1-4"/>
    <property type="match status" value="1"/>
</dbReference>